<keyword evidence="1" id="KW-0175">Coiled coil</keyword>
<reference evidence="2 3" key="2">
    <citation type="submission" date="2018-11" db="EMBL/GenBank/DDBJ databases">
        <authorList>
            <consortium name="Pathogen Informatics"/>
        </authorList>
    </citation>
    <scope>NUCLEOTIDE SEQUENCE [LARGE SCALE GENOMIC DNA]</scope>
</reference>
<gene>
    <name evidence="2" type="ORF">TCLT_LOCUS253</name>
</gene>
<reference evidence="4" key="1">
    <citation type="submission" date="2017-02" db="UniProtKB">
        <authorList>
            <consortium name="WormBaseParasite"/>
        </authorList>
    </citation>
    <scope>IDENTIFICATION</scope>
</reference>
<protein>
    <submittedName>
        <fullName evidence="4">IF rod domain-containing protein</fullName>
    </submittedName>
</protein>
<proteinExistence type="predicted"/>
<sequence length="85" mass="9876">MSAGIGYQIEDISRYIDCLREQKNASVDAIIHLKKERDMIARQIEDLQVKLNNLDSRISKEQEICSRLEATIEHANETYEKVKLL</sequence>
<evidence type="ECO:0000256" key="1">
    <source>
        <dbReference type="SAM" id="Coils"/>
    </source>
</evidence>
<feature type="coiled-coil region" evidence="1">
    <location>
        <begin position="30"/>
        <end position="85"/>
    </location>
</feature>
<dbReference type="WBParaSite" id="TCLT_0000025201-mRNA-1">
    <property type="protein sequence ID" value="TCLT_0000025201-mRNA-1"/>
    <property type="gene ID" value="TCLT_0000025201"/>
</dbReference>
<dbReference type="Proteomes" id="UP000276776">
    <property type="component" value="Unassembled WGS sequence"/>
</dbReference>
<dbReference type="Gene3D" id="1.10.1660.10">
    <property type="match status" value="1"/>
</dbReference>
<keyword evidence="3" id="KW-1185">Reference proteome</keyword>
<dbReference type="AlphaFoldDB" id="A0A0N5CJP0"/>
<name>A0A0N5CJP0_THECL</name>
<evidence type="ECO:0000313" key="3">
    <source>
        <dbReference type="Proteomes" id="UP000276776"/>
    </source>
</evidence>
<accession>A0A0N5CJP0</accession>
<dbReference type="OrthoDB" id="295355at2759"/>
<dbReference type="EMBL" id="UYYF01000015">
    <property type="protein sequence ID" value="VDM95140.1"/>
    <property type="molecule type" value="Genomic_DNA"/>
</dbReference>
<evidence type="ECO:0000313" key="4">
    <source>
        <dbReference type="WBParaSite" id="TCLT_0000025201-mRNA-1"/>
    </source>
</evidence>
<organism evidence="4">
    <name type="scientific">Thelazia callipaeda</name>
    <name type="common">Oriental eyeworm</name>
    <name type="synonym">Parasitic nematode</name>
    <dbReference type="NCBI Taxonomy" id="103827"/>
    <lineage>
        <taxon>Eukaryota</taxon>
        <taxon>Metazoa</taxon>
        <taxon>Ecdysozoa</taxon>
        <taxon>Nematoda</taxon>
        <taxon>Chromadorea</taxon>
        <taxon>Rhabditida</taxon>
        <taxon>Spirurina</taxon>
        <taxon>Spiruromorpha</taxon>
        <taxon>Thelazioidea</taxon>
        <taxon>Thelaziidae</taxon>
        <taxon>Thelazia</taxon>
    </lineage>
</organism>
<evidence type="ECO:0000313" key="2">
    <source>
        <dbReference type="EMBL" id="VDM95140.1"/>
    </source>
</evidence>